<evidence type="ECO:0000313" key="1">
    <source>
        <dbReference type="EMBL" id="MBP2385171.1"/>
    </source>
</evidence>
<reference evidence="1 2" key="1">
    <citation type="submission" date="2021-03" db="EMBL/GenBank/DDBJ databases">
        <title>Sequencing the genomes of 1000 actinobacteria strains.</title>
        <authorList>
            <person name="Klenk H.-P."/>
        </authorList>
    </citation>
    <scope>NUCLEOTIDE SEQUENCE [LARGE SCALE GENOMIC DNA]</scope>
    <source>
        <strain evidence="1 2">DSM 15797</strain>
    </source>
</reference>
<dbReference type="EMBL" id="JAGIOF010000001">
    <property type="protein sequence ID" value="MBP2385171.1"/>
    <property type="molecule type" value="Genomic_DNA"/>
</dbReference>
<protein>
    <submittedName>
        <fullName evidence="1">Uncharacterized protein</fullName>
    </submittedName>
</protein>
<dbReference type="RefSeq" id="WP_210001873.1">
    <property type="nucleotide sequence ID" value="NZ_BAAAJY010000012.1"/>
</dbReference>
<sequence length="104" mass="11634">MATEFAVKNIEDQTRKLLDGRVQSIRHLVTARLKITEIQTQLENAQREDARLYAAAQRTGWSPDELRKLGIAEPVQSTRPGMHAAAKNEYIVPGNPVPTSPEEN</sequence>
<proteinExistence type="predicted"/>
<comment type="caution">
    <text evidence="1">The sequence shown here is derived from an EMBL/GenBank/DDBJ whole genome shotgun (WGS) entry which is preliminary data.</text>
</comment>
<dbReference type="Proteomes" id="UP001296993">
    <property type="component" value="Unassembled WGS sequence"/>
</dbReference>
<name>A0ABS4X9X6_9MICC</name>
<evidence type="ECO:0000313" key="2">
    <source>
        <dbReference type="Proteomes" id="UP001296993"/>
    </source>
</evidence>
<keyword evidence="2" id="KW-1185">Reference proteome</keyword>
<accession>A0ABS4X9X6</accession>
<organism evidence="1 2">
    <name type="scientific">Paeniglutamicibacter kerguelensis</name>
    <dbReference type="NCBI Taxonomy" id="254788"/>
    <lineage>
        <taxon>Bacteria</taxon>
        <taxon>Bacillati</taxon>
        <taxon>Actinomycetota</taxon>
        <taxon>Actinomycetes</taxon>
        <taxon>Micrococcales</taxon>
        <taxon>Micrococcaceae</taxon>
        <taxon>Paeniglutamicibacter</taxon>
    </lineage>
</organism>
<gene>
    <name evidence="1" type="ORF">JOF47_000682</name>
</gene>